<dbReference type="Proteomes" id="UP000794436">
    <property type="component" value="Unassembled WGS sequence"/>
</dbReference>
<evidence type="ECO:0000313" key="1">
    <source>
        <dbReference type="EMBL" id="TMW63704.1"/>
    </source>
</evidence>
<dbReference type="OrthoDB" id="113054at2759"/>
<sequence length="215" mass="24636">MAPQSSLDDATQLLRPLGAVKLLPSQYSARSQTFTALRVIDSLEIRESVKQDGNRYYYVDIYFKLTRSHIPTNRKCATSLKRKPGLRVQHRFSDFINLRHELYYHAHKGHENSVPCRFCSRMMEYTMTGRGQPSLLTKMINNDEGTCRLLNRFINDILELTMTADPSSGVKCAGQRYIPQLLKQFLRPDPEDEDSLLDQFRLSSTAEGSTGRLSL</sequence>
<name>A0A8K1FK09_PYTOL</name>
<accession>A0A8K1FK09</accession>
<dbReference type="AlphaFoldDB" id="A0A8K1FK09"/>
<keyword evidence="2" id="KW-1185">Reference proteome</keyword>
<gene>
    <name evidence="1" type="ORF">Poli38472_002645</name>
</gene>
<evidence type="ECO:0000313" key="2">
    <source>
        <dbReference type="Proteomes" id="UP000794436"/>
    </source>
</evidence>
<dbReference type="EMBL" id="SPLM01000072">
    <property type="protein sequence ID" value="TMW63704.1"/>
    <property type="molecule type" value="Genomic_DNA"/>
</dbReference>
<protein>
    <recommendedName>
        <fullName evidence="3">PX domain-containing protein</fullName>
    </recommendedName>
</protein>
<proteinExistence type="predicted"/>
<evidence type="ECO:0008006" key="3">
    <source>
        <dbReference type="Google" id="ProtNLM"/>
    </source>
</evidence>
<reference evidence="1" key="1">
    <citation type="submission" date="2019-03" db="EMBL/GenBank/DDBJ databases">
        <title>Long read genome sequence of the mycoparasitic Pythium oligandrum ATCC 38472 isolated from sugarbeet rhizosphere.</title>
        <authorList>
            <person name="Gaulin E."/>
        </authorList>
    </citation>
    <scope>NUCLEOTIDE SEQUENCE</scope>
    <source>
        <strain evidence="1">ATCC 38472_TT</strain>
    </source>
</reference>
<organism evidence="1 2">
    <name type="scientific">Pythium oligandrum</name>
    <name type="common">Mycoparasitic fungus</name>
    <dbReference type="NCBI Taxonomy" id="41045"/>
    <lineage>
        <taxon>Eukaryota</taxon>
        <taxon>Sar</taxon>
        <taxon>Stramenopiles</taxon>
        <taxon>Oomycota</taxon>
        <taxon>Peronosporomycetes</taxon>
        <taxon>Pythiales</taxon>
        <taxon>Pythiaceae</taxon>
        <taxon>Pythium</taxon>
    </lineage>
</organism>
<comment type="caution">
    <text evidence="1">The sequence shown here is derived from an EMBL/GenBank/DDBJ whole genome shotgun (WGS) entry which is preliminary data.</text>
</comment>